<evidence type="ECO:0000256" key="6">
    <source>
        <dbReference type="ARBA" id="ARBA00047942"/>
    </source>
</evidence>
<evidence type="ECO:0000259" key="7">
    <source>
        <dbReference type="Pfam" id="PF07669"/>
    </source>
</evidence>
<dbReference type="EC" id="2.1.1.72" evidence="2"/>
<evidence type="ECO:0000259" key="8">
    <source>
        <dbReference type="Pfam" id="PF22837"/>
    </source>
</evidence>
<dbReference type="PANTHER" id="PTHR33841">
    <property type="entry name" value="DNA METHYLTRANSFERASE YEEA-RELATED"/>
    <property type="match status" value="1"/>
</dbReference>
<dbReference type="AlphaFoldDB" id="A0A1I3UVF1"/>
<dbReference type="InterPro" id="IPR054520">
    <property type="entry name" value="M_Eco57I_C"/>
</dbReference>
<dbReference type="OrthoDB" id="32195at2"/>
<comment type="similarity">
    <text evidence="1">Belongs to the N(4)/N(6)-methyltransferase family.</text>
</comment>
<name>A0A1I3UVF1_9BURK</name>
<keyword evidence="4" id="KW-0808">Transferase</keyword>
<dbReference type="Pfam" id="PF22837">
    <property type="entry name" value="M_Eco57I_C"/>
    <property type="match status" value="1"/>
</dbReference>
<proteinExistence type="inferred from homology"/>
<gene>
    <name evidence="9" type="ORF">SAMN05192543_11264</name>
</gene>
<dbReference type="GO" id="GO:0032259">
    <property type="term" value="P:methylation"/>
    <property type="evidence" value="ECO:0007669"/>
    <property type="project" value="UniProtKB-KW"/>
</dbReference>
<dbReference type="InterPro" id="IPR029063">
    <property type="entry name" value="SAM-dependent_MTases_sf"/>
</dbReference>
<dbReference type="GO" id="GO:0006304">
    <property type="term" value="P:DNA modification"/>
    <property type="evidence" value="ECO:0007669"/>
    <property type="project" value="InterPro"/>
</dbReference>
<dbReference type="InterPro" id="IPR011639">
    <property type="entry name" value="MethylTrfase_TaqI-like_dom"/>
</dbReference>
<evidence type="ECO:0000256" key="2">
    <source>
        <dbReference type="ARBA" id="ARBA00011900"/>
    </source>
</evidence>
<dbReference type="Proteomes" id="UP000199548">
    <property type="component" value="Unassembled WGS sequence"/>
</dbReference>
<dbReference type="InterPro" id="IPR050953">
    <property type="entry name" value="N4_N6_ade-DNA_methylase"/>
</dbReference>
<evidence type="ECO:0000313" key="10">
    <source>
        <dbReference type="Proteomes" id="UP000199548"/>
    </source>
</evidence>
<dbReference type="PANTHER" id="PTHR33841:SF5">
    <property type="entry name" value="DNA METHYLASE (MODIFICATION METHYLASE) (METHYLTRANSFERASE)-RELATED"/>
    <property type="match status" value="1"/>
</dbReference>
<evidence type="ECO:0000313" key="9">
    <source>
        <dbReference type="EMBL" id="SFJ85821.1"/>
    </source>
</evidence>
<dbReference type="PRINTS" id="PR00507">
    <property type="entry name" value="N12N6MTFRASE"/>
</dbReference>
<evidence type="ECO:0000256" key="1">
    <source>
        <dbReference type="ARBA" id="ARBA00006594"/>
    </source>
</evidence>
<dbReference type="GO" id="GO:0009007">
    <property type="term" value="F:site-specific DNA-methyltransferase (adenine-specific) activity"/>
    <property type="evidence" value="ECO:0007669"/>
    <property type="project" value="UniProtKB-EC"/>
</dbReference>
<comment type="catalytic activity">
    <reaction evidence="6">
        <text>a 2'-deoxyadenosine in DNA + S-adenosyl-L-methionine = an N(6)-methyl-2'-deoxyadenosine in DNA + S-adenosyl-L-homocysteine + H(+)</text>
        <dbReference type="Rhea" id="RHEA:15197"/>
        <dbReference type="Rhea" id="RHEA-COMP:12418"/>
        <dbReference type="Rhea" id="RHEA-COMP:12419"/>
        <dbReference type="ChEBI" id="CHEBI:15378"/>
        <dbReference type="ChEBI" id="CHEBI:57856"/>
        <dbReference type="ChEBI" id="CHEBI:59789"/>
        <dbReference type="ChEBI" id="CHEBI:90615"/>
        <dbReference type="ChEBI" id="CHEBI:90616"/>
        <dbReference type="EC" id="2.1.1.72"/>
    </reaction>
</comment>
<evidence type="ECO:0000256" key="5">
    <source>
        <dbReference type="ARBA" id="ARBA00022691"/>
    </source>
</evidence>
<keyword evidence="3" id="KW-0489">Methyltransferase</keyword>
<accession>A0A1I3UVF1</accession>
<reference evidence="9 10" key="1">
    <citation type="submission" date="2016-10" db="EMBL/GenBank/DDBJ databases">
        <authorList>
            <person name="de Groot N.N."/>
        </authorList>
    </citation>
    <scope>NUCLEOTIDE SEQUENCE [LARGE SCALE GENOMIC DNA]</scope>
    <source>
        <strain evidence="9 10">LMG 23650</strain>
    </source>
</reference>
<dbReference type="Pfam" id="PF07669">
    <property type="entry name" value="Eco57I"/>
    <property type="match status" value="1"/>
</dbReference>
<organism evidence="9 10">
    <name type="scientific">Paraburkholderia megapolitana</name>
    <dbReference type="NCBI Taxonomy" id="420953"/>
    <lineage>
        <taxon>Bacteria</taxon>
        <taxon>Pseudomonadati</taxon>
        <taxon>Pseudomonadota</taxon>
        <taxon>Betaproteobacteria</taxon>
        <taxon>Burkholderiales</taxon>
        <taxon>Burkholderiaceae</taxon>
        <taxon>Paraburkholderia</taxon>
    </lineage>
</organism>
<dbReference type="Gene3D" id="3.40.50.150">
    <property type="entry name" value="Vaccinia Virus protein VP39"/>
    <property type="match status" value="1"/>
</dbReference>
<protein>
    <recommendedName>
        <fullName evidence="2">site-specific DNA-methyltransferase (adenine-specific)</fullName>
        <ecNumber evidence="2">2.1.1.72</ecNumber>
    </recommendedName>
</protein>
<evidence type="ECO:0000256" key="3">
    <source>
        <dbReference type="ARBA" id="ARBA00022603"/>
    </source>
</evidence>
<dbReference type="SUPFAM" id="SSF53335">
    <property type="entry name" value="S-adenosyl-L-methionine-dependent methyltransferases"/>
    <property type="match status" value="1"/>
</dbReference>
<sequence>MAVAREQKVTRPPLSQKEAGAYYTPDAVTESLLSWALRSESDRMLDPSCGDGRFIAGHRNSVGIEQDLAASELAMTRAPWALVHEGDFFAWASNTPERFECAAGNPPFIRYQTFKGEVRDRAMSLCSRVGAKFSGLSSSWAPFLVATASLLQPGGRLAFVVPAEIGHAPYSAPLIEYLSAHFAVVHIVAVRDKLFPDLSEDCWLLYADGFGKHTEEIRFSAMNTFRKMSAPPKSFTRVSMVDWREWGRRLRPFLMPLAARSLYRGVIADKDTRRFGQLANIGIGYVSGANDFFHLRPSDANRLSIPKQLLHPTVRNGRALPKRRLTTSTVGKWHQDDEQVLLLRMPKSGRVPAAVSRYLDSEAGFIARQAYKCRVRDPWYSVPDVQIPDFFLSYMSGLEANLVRNDAGCTCTNSVHSVRLREGVDAGGLLDQWESPFVRLSTELEGHPLGGGMLKLEPREATQVVLPAESVLQGISNPVIEEALTTLREWRHYAVAK</sequence>
<keyword evidence="5" id="KW-0949">S-adenosyl-L-methionine</keyword>
<dbReference type="EMBL" id="FOQU01000012">
    <property type="protein sequence ID" value="SFJ85821.1"/>
    <property type="molecule type" value="Genomic_DNA"/>
</dbReference>
<evidence type="ECO:0000256" key="4">
    <source>
        <dbReference type="ARBA" id="ARBA00022679"/>
    </source>
</evidence>
<feature type="domain" description="Type II methyltransferase M.TaqI-like" evidence="7">
    <location>
        <begin position="87"/>
        <end position="190"/>
    </location>
</feature>
<feature type="domain" description="Type II methyltransferase M.Eco57I C-terminal" evidence="8">
    <location>
        <begin position="256"/>
        <end position="473"/>
    </location>
</feature>
<dbReference type="STRING" id="420953.SAMN05192543_11264"/>
<keyword evidence="10" id="KW-1185">Reference proteome</keyword>
<dbReference type="RefSeq" id="WP_091019308.1">
    <property type="nucleotide sequence ID" value="NZ_CP041745.1"/>
</dbReference>